<feature type="signal peptide" evidence="1">
    <location>
        <begin position="1"/>
        <end position="29"/>
    </location>
</feature>
<evidence type="ECO:0000256" key="1">
    <source>
        <dbReference type="SAM" id="SignalP"/>
    </source>
</evidence>
<feature type="chain" id="PRO_5016262174" evidence="1">
    <location>
        <begin position="30"/>
        <end position="330"/>
    </location>
</feature>
<dbReference type="KEGG" id="dfl:DFE_1186"/>
<dbReference type="Gene3D" id="2.30.30.760">
    <property type="match status" value="1"/>
</dbReference>
<dbReference type="OrthoDB" id="5447076at2"/>
<name>A0A2Z6AXC6_9BACT</name>
<accession>A0A2Z6AXC6</accession>
<evidence type="ECO:0000259" key="2">
    <source>
        <dbReference type="Pfam" id="PF13144"/>
    </source>
</evidence>
<dbReference type="InterPro" id="IPR039246">
    <property type="entry name" value="Flagellar_FlgA"/>
</dbReference>
<proteinExistence type="predicted"/>
<dbReference type="PANTHER" id="PTHR36307:SF1">
    <property type="entry name" value="FLAGELLA BASAL BODY P-RING FORMATION PROTEIN FLGA"/>
    <property type="match status" value="1"/>
</dbReference>
<dbReference type="PANTHER" id="PTHR36307">
    <property type="entry name" value="FLAGELLA BASAL BODY P-RING FORMATION PROTEIN FLGA"/>
    <property type="match status" value="1"/>
</dbReference>
<dbReference type="Pfam" id="PF13144">
    <property type="entry name" value="ChapFlgA"/>
    <property type="match status" value="1"/>
</dbReference>
<keyword evidence="3" id="KW-0969">Cilium</keyword>
<dbReference type="EMBL" id="AP017378">
    <property type="protein sequence ID" value="BBD07912.1"/>
    <property type="molecule type" value="Genomic_DNA"/>
</dbReference>
<keyword evidence="4" id="KW-1185">Reference proteome</keyword>
<gene>
    <name evidence="3" type="primary">flgA</name>
    <name evidence="3" type="ORF">DFE_1186</name>
</gene>
<evidence type="ECO:0000313" key="3">
    <source>
        <dbReference type="EMBL" id="BBD07912.1"/>
    </source>
</evidence>
<evidence type="ECO:0000313" key="4">
    <source>
        <dbReference type="Proteomes" id="UP000269883"/>
    </source>
</evidence>
<dbReference type="RefSeq" id="WP_126377572.1">
    <property type="nucleotide sequence ID" value="NZ_AP017378.1"/>
</dbReference>
<feature type="domain" description="Flagella basal body P-ring formation protein FlgA SAF" evidence="2">
    <location>
        <begin position="209"/>
        <end position="329"/>
    </location>
</feature>
<organism evidence="3 4">
    <name type="scientific">Desulfovibrio ferrophilus</name>
    <dbReference type="NCBI Taxonomy" id="241368"/>
    <lineage>
        <taxon>Bacteria</taxon>
        <taxon>Pseudomonadati</taxon>
        <taxon>Thermodesulfobacteriota</taxon>
        <taxon>Desulfovibrionia</taxon>
        <taxon>Desulfovibrionales</taxon>
        <taxon>Desulfovibrionaceae</taxon>
        <taxon>Desulfovibrio</taxon>
    </lineage>
</organism>
<dbReference type="Gene3D" id="3.90.1210.10">
    <property type="entry name" value="Antifreeze-like/N-acetylneuraminic acid synthase C-terminal domain"/>
    <property type="match status" value="1"/>
</dbReference>
<protein>
    <submittedName>
        <fullName evidence="3">Flagella basal body P-ring formation protein FlgA</fullName>
    </submittedName>
</protein>
<keyword evidence="3" id="KW-0966">Cell projection</keyword>
<dbReference type="AlphaFoldDB" id="A0A2Z6AXC6"/>
<dbReference type="GO" id="GO:0044780">
    <property type="term" value="P:bacterial-type flagellum assembly"/>
    <property type="evidence" value="ECO:0007669"/>
    <property type="project" value="InterPro"/>
</dbReference>
<dbReference type="InterPro" id="IPR017585">
    <property type="entry name" value="SAF_FlgA"/>
</dbReference>
<keyword evidence="1" id="KW-0732">Signal</keyword>
<keyword evidence="3" id="KW-0282">Flagellum</keyword>
<reference evidence="3 4" key="1">
    <citation type="journal article" date="2018" name="Sci. Adv.">
        <title>Multi-heme cytochromes provide a pathway for survival in energy-limited environments.</title>
        <authorList>
            <person name="Deng X."/>
            <person name="Dohmae N."/>
            <person name="Nealson K.H."/>
            <person name="Hashimoto K."/>
            <person name="Okamoto A."/>
        </authorList>
    </citation>
    <scope>NUCLEOTIDE SEQUENCE [LARGE SCALE GENOMIC DNA]</scope>
    <source>
        <strain evidence="3 4">IS5</strain>
    </source>
</reference>
<sequence length="330" mass="36535">MHSYQRHLKIMATVLLWFAMLLFAGTALAATVEASWRLTLGTAAVAHGTRVTLGEIAHPVGDLPAQQWERLAAIELWSAPEEQGKQHTVTTEKLTKMLRYYLGDVAALCVTSGHLVIQRGGKVIDGPELERQVVQALTSRISGLRGEVSLRDFRLPRQVFLSDRQSNIEVSVAGRFEPGRLSLQLTEMDAGGNAKRRYTGGVFLDQWLNVPCALRPINSRERLTPDAVGFKRKNAAYLRGELWDGRSFGQRVQRSVGAGEVLYQDNLEDVPLVSRGDILTLVFQGQYVRLTASAKALSDGKLGQRILVENLSSKREIAAEIRDAHTVVVR</sequence>
<dbReference type="Proteomes" id="UP000269883">
    <property type="component" value="Chromosome"/>
</dbReference>
<dbReference type="NCBIfam" id="TIGR03170">
    <property type="entry name" value="flgA_cterm"/>
    <property type="match status" value="1"/>
</dbReference>